<evidence type="ECO:0000313" key="2">
    <source>
        <dbReference type="Proteomes" id="UP000474567"/>
    </source>
</evidence>
<gene>
    <name evidence="1" type="ORF">FLACOL7796_00072</name>
</gene>
<reference evidence="1 2" key="1">
    <citation type="submission" date="2020-02" db="EMBL/GenBank/DDBJ databases">
        <authorList>
            <person name="Criscuolo A."/>
        </authorList>
    </citation>
    <scope>NUCLEOTIDE SEQUENCE [LARGE SCALE GENOMIC DNA]</scope>
    <source>
        <strain evidence="1">CECT7796</strain>
    </source>
</reference>
<dbReference type="Proteomes" id="UP000474567">
    <property type="component" value="Unassembled WGS sequence"/>
</dbReference>
<name>A0ABM8KCV5_9FLAO</name>
<evidence type="ECO:0008006" key="3">
    <source>
        <dbReference type="Google" id="ProtNLM"/>
    </source>
</evidence>
<sequence length="77" mass="7890">MFCVPDKVPAFGAAVTVTVLVAVVFPQPPVPVTVYDIVAVPAAAPVISPVKASTVATVVLLLDQLPPLAPLEVNVVF</sequence>
<proteinExistence type="predicted"/>
<organism evidence="1 2">
    <name type="scientific">Flavobacterium collinsii</name>
    <dbReference type="NCBI Taxonomy" id="1114861"/>
    <lineage>
        <taxon>Bacteria</taxon>
        <taxon>Pseudomonadati</taxon>
        <taxon>Bacteroidota</taxon>
        <taxon>Flavobacteriia</taxon>
        <taxon>Flavobacteriales</taxon>
        <taxon>Flavobacteriaceae</taxon>
        <taxon>Flavobacterium</taxon>
    </lineage>
</organism>
<dbReference type="EMBL" id="CADCST010000044">
    <property type="protein sequence ID" value="CAA9194358.1"/>
    <property type="molecule type" value="Genomic_DNA"/>
</dbReference>
<protein>
    <recommendedName>
        <fullName evidence="3">Secreted protein</fullName>
    </recommendedName>
</protein>
<accession>A0ABM8KCV5</accession>
<comment type="caution">
    <text evidence="1">The sequence shown here is derived from an EMBL/GenBank/DDBJ whole genome shotgun (WGS) entry which is preliminary data.</text>
</comment>
<evidence type="ECO:0000313" key="1">
    <source>
        <dbReference type="EMBL" id="CAA9194358.1"/>
    </source>
</evidence>
<keyword evidence="2" id="KW-1185">Reference proteome</keyword>